<dbReference type="PANTHER" id="PTHR11362:SF82">
    <property type="entry name" value="PHOSPHATIDYLETHANOLAMINE-BINDING PROTEIN 4"/>
    <property type="match status" value="1"/>
</dbReference>
<dbReference type="InterPro" id="IPR036610">
    <property type="entry name" value="PEBP-like_sf"/>
</dbReference>
<organism evidence="1">
    <name type="scientific">Bodo saltans virus</name>
    <dbReference type="NCBI Taxonomy" id="2024608"/>
    <lineage>
        <taxon>Viruses</taxon>
        <taxon>Varidnaviria</taxon>
        <taxon>Bamfordvirae</taxon>
        <taxon>Nucleocytoviricota</taxon>
        <taxon>Megaviricetes</taxon>
        <taxon>Imitervirales</taxon>
        <taxon>Mimiviridae</taxon>
        <taxon>Klosneuvirinae</taxon>
        <taxon>Theiavirus</taxon>
        <taxon>Theiavirus salishense</taxon>
    </lineage>
</organism>
<dbReference type="SUPFAM" id="SSF49777">
    <property type="entry name" value="PEBP-like"/>
    <property type="match status" value="1"/>
</dbReference>
<evidence type="ECO:0000313" key="2">
    <source>
        <dbReference type="Proteomes" id="UP000240325"/>
    </source>
</evidence>
<reference evidence="1" key="1">
    <citation type="journal article" date="2017" name="Elife">
        <title>The kinetoplastid-infecting Bodo saltans virus (BsV), a window into the most abundant giant viruses in the sea.</title>
        <authorList>
            <person name="Deeg C.M."/>
            <person name="Chow C.-E.T."/>
            <person name="Suttle C.A."/>
        </authorList>
    </citation>
    <scope>NUCLEOTIDE SEQUENCE</scope>
    <source>
        <strain evidence="1">NG1</strain>
    </source>
</reference>
<keyword evidence="2" id="KW-1185">Reference proteome</keyword>
<protein>
    <submittedName>
        <fullName evidence="1">Phosphatidyl ethanolamine-binding protein</fullName>
    </submittedName>
</protein>
<gene>
    <name evidence="1" type="ORF">BMW23_1052</name>
</gene>
<dbReference type="PANTHER" id="PTHR11362">
    <property type="entry name" value="PHOSPHATIDYLETHANOLAMINE-BINDING PROTEIN"/>
    <property type="match status" value="1"/>
</dbReference>
<dbReference type="Pfam" id="PF01161">
    <property type="entry name" value="PBP"/>
    <property type="match status" value="1"/>
</dbReference>
<evidence type="ECO:0000313" key="1">
    <source>
        <dbReference type="EMBL" id="ATZ81096.1"/>
    </source>
</evidence>
<dbReference type="InterPro" id="IPR035810">
    <property type="entry name" value="PEBP_euk"/>
</dbReference>
<dbReference type="EMBL" id="MF782455">
    <property type="protein sequence ID" value="ATZ81096.1"/>
    <property type="molecule type" value="Genomic_DNA"/>
</dbReference>
<dbReference type="CDD" id="cd00866">
    <property type="entry name" value="PEBP_euk"/>
    <property type="match status" value="1"/>
</dbReference>
<proteinExistence type="predicted"/>
<dbReference type="InterPro" id="IPR008914">
    <property type="entry name" value="PEBP"/>
</dbReference>
<accession>A0A2H4UW43</accession>
<dbReference type="Proteomes" id="UP000240325">
    <property type="component" value="Segment"/>
</dbReference>
<name>A0A2H4UW43_9VIRU</name>
<dbReference type="Gene3D" id="3.90.280.10">
    <property type="entry name" value="PEBP-like"/>
    <property type="match status" value="1"/>
</dbReference>
<sequence>MNTLNIKFNGNIISNPNFIYDKKIFSEQPNINLNNDKNYTIMMIDRDAPILDKGKYWLHWLIVNTNETIVPYHPPTPPQKSGIHRYYILIFEQQQILNFVVQFERANFDMEKFVSEKKLKLVYKQRFKTQY</sequence>